<keyword evidence="4" id="KW-1185">Reference proteome</keyword>
<dbReference type="STRING" id="4540.A0A3L6TPU3"/>
<accession>A0A3L6TPU3</accession>
<evidence type="ECO:0000313" key="3">
    <source>
        <dbReference type="EMBL" id="RLN42269.1"/>
    </source>
</evidence>
<proteinExistence type="predicted"/>
<evidence type="ECO:0000256" key="2">
    <source>
        <dbReference type="SAM" id="MobiDB-lite"/>
    </source>
</evidence>
<comment type="subcellular location">
    <subcellularLocation>
        <location evidence="1">Nucleus</location>
    </subcellularLocation>
</comment>
<dbReference type="GO" id="GO:0005634">
    <property type="term" value="C:nucleus"/>
    <property type="evidence" value="ECO:0007669"/>
    <property type="project" value="UniProtKB-SubCell"/>
</dbReference>
<name>A0A3L6TPU3_PANMI</name>
<dbReference type="Proteomes" id="UP000275267">
    <property type="component" value="Unassembled WGS sequence"/>
</dbReference>
<keyword evidence="3" id="KW-0675">Receptor</keyword>
<protein>
    <submittedName>
        <fullName evidence="3">Abscisic acid receptor PYL4</fullName>
    </submittedName>
</protein>
<gene>
    <name evidence="3" type="ORF">C2845_PM01G12170</name>
</gene>
<feature type="compositionally biased region" description="Low complexity" evidence="2">
    <location>
        <begin position="59"/>
        <end position="73"/>
    </location>
</feature>
<dbReference type="InterPro" id="IPR023393">
    <property type="entry name" value="START-like_dom_sf"/>
</dbReference>
<dbReference type="Gene3D" id="3.30.530.20">
    <property type="match status" value="1"/>
</dbReference>
<feature type="region of interest" description="Disordered" evidence="2">
    <location>
        <begin position="44"/>
        <end position="91"/>
    </location>
</feature>
<evidence type="ECO:0000313" key="4">
    <source>
        <dbReference type="Proteomes" id="UP000275267"/>
    </source>
</evidence>
<reference evidence="4" key="1">
    <citation type="journal article" date="2019" name="Nat. Commun.">
        <title>The genome of broomcorn millet.</title>
        <authorList>
            <person name="Zou C."/>
            <person name="Miki D."/>
            <person name="Li D."/>
            <person name="Tang Q."/>
            <person name="Xiao L."/>
            <person name="Rajput S."/>
            <person name="Deng P."/>
            <person name="Jia W."/>
            <person name="Huang R."/>
            <person name="Zhang M."/>
            <person name="Sun Y."/>
            <person name="Hu J."/>
            <person name="Fu X."/>
            <person name="Schnable P.S."/>
            <person name="Li F."/>
            <person name="Zhang H."/>
            <person name="Feng B."/>
            <person name="Zhu X."/>
            <person name="Liu R."/>
            <person name="Schnable J.C."/>
            <person name="Zhu J.-K."/>
            <person name="Zhang H."/>
        </authorList>
    </citation>
    <scope>NUCLEOTIDE SEQUENCE [LARGE SCALE GENOMIC DNA]</scope>
</reference>
<evidence type="ECO:0000256" key="1">
    <source>
        <dbReference type="ARBA" id="ARBA00004123"/>
    </source>
</evidence>
<feature type="region of interest" description="Disordered" evidence="2">
    <location>
        <begin position="122"/>
        <end position="146"/>
    </location>
</feature>
<dbReference type="AlphaFoldDB" id="A0A3L6TPU3"/>
<comment type="caution">
    <text evidence="3">The sequence shown here is derived from an EMBL/GenBank/DDBJ whole genome shotgun (WGS) entry which is preliminary data.</text>
</comment>
<organism evidence="3 4">
    <name type="scientific">Panicum miliaceum</name>
    <name type="common">Proso millet</name>
    <name type="synonym">Broomcorn millet</name>
    <dbReference type="NCBI Taxonomy" id="4540"/>
    <lineage>
        <taxon>Eukaryota</taxon>
        <taxon>Viridiplantae</taxon>
        <taxon>Streptophyta</taxon>
        <taxon>Embryophyta</taxon>
        <taxon>Tracheophyta</taxon>
        <taxon>Spermatophyta</taxon>
        <taxon>Magnoliopsida</taxon>
        <taxon>Liliopsida</taxon>
        <taxon>Poales</taxon>
        <taxon>Poaceae</taxon>
        <taxon>PACMAD clade</taxon>
        <taxon>Panicoideae</taxon>
        <taxon>Panicodae</taxon>
        <taxon>Paniceae</taxon>
        <taxon>Panicinae</taxon>
        <taxon>Panicum</taxon>
        <taxon>Panicum sect. Panicum</taxon>
    </lineage>
</organism>
<sequence length="146" mass="14843">MVDVPPGNTPEDTRVFVDTIVRCNLQSLATTAEKLAAVSTICPPRASAVPPRGPPPTARPAAGAGTEIFSSRGGARRSRGGRAEARGGGRHAAAGVSWADAACAYAPQSCSLQSRAVALALSHGRSPSRSELANAKVADGRARDSV</sequence>
<dbReference type="OrthoDB" id="10612638at2759"/>
<dbReference type="EMBL" id="PQIB02000001">
    <property type="protein sequence ID" value="RLN42269.1"/>
    <property type="molecule type" value="Genomic_DNA"/>
</dbReference>